<dbReference type="InterPro" id="IPR050365">
    <property type="entry name" value="TIM50"/>
</dbReference>
<dbReference type="InterPro" id="IPR023214">
    <property type="entry name" value="HAD_sf"/>
</dbReference>
<evidence type="ECO:0000313" key="3">
    <source>
        <dbReference type="Proteomes" id="UP000192247"/>
    </source>
</evidence>
<dbReference type="InterPro" id="IPR004274">
    <property type="entry name" value="FCP1_dom"/>
</dbReference>
<comment type="caution">
    <text evidence="2">The sequence shown here is derived from an EMBL/GenBank/DDBJ whole genome shotgun (WGS) entry which is preliminary data.</text>
</comment>
<feature type="domain" description="FCP1 homology" evidence="1">
    <location>
        <begin position="41"/>
        <end position="201"/>
    </location>
</feature>
<dbReference type="InParanoid" id="A0A1V9XFJ2"/>
<dbReference type="GO" id="GO:0016791">
    <property type="term" value="F:phosphatase activity"/>
    <property type="evidence" value="ECO:0007669"/>
    <property type="project" value="InterPro"/>
</dbReference>
<evidence type="ECO:0000313" key="2">
    <source>
        <dbReference type="EMBL" id="OQR72304.1"/>
    </source>
</evidence>
<dbReference type="Pfam" id="PF03031">
    <property type="entry name" value="NIF"/>
    <property type="match status" value="1"/>
</dbReference>
<protein>
    <submittedName>
        <fullName evidence="2">Phosphatase PSR1-like</fullName>
    </submittedName>
</protein>
<dbReference type="InterPro" id="IPR011948">
    <property type="entry name" value="Dullard_phosphatase"/>
</dbReference>
<gene>
    <name evidence="2" type="ORF">BIW11_01328</name>
</gene>
<dbReference type="SMART" id="SM00577">
    <property type="entry name" value="CPDc"/>
    <property type="match status" value="1"/>
</dbReference>
<dbReference type="PANTHER" id="PTHR12210">
    <property type="entry name" value="DULLARD PROTEIN PHOSPHATASE"/>
    <property type="match status" value="1"/>
</dbReference>
<organism evidence="2 3">
    <name type="scientific">Tropilaelaps mercedesae</name>
    <dbReference type="NCBI Taxonomy" id="418985"/>
    <lineage>
        <taxon>Eukaryota</taxon>
        <taxon>Metazoa</taxon>
        <taxon>Ecdysozoa</taxon>
        <taxon>Arthropoda</taxon>
        <taxon>Chelicerata</taxon>
        <taxon>Arachnida</taxon>
        <taxon>Acari</taxon>
        <taxon>Parasitiformes</taxon>
        <taxon>Mesostigmata</taxon>
        <taxon>Gamasina</taxon>
        <taxon>Dermanyssoidea</taxon>
        <taxon>Laelapidae</taxon>
        <taxon>Tropilaelaps</taxon>
    </lineage>
</organism>
<dbReference type="PROSITE" id="PS50969">
    <property type="entry name" value="FCP1"/>
    <property type="match status" value="1"/>
</dbReference>
<dbReference type="Proteomes" id="UP000192247">
    <property type="component" value="Unassembled WGS sequence"/>
</dbReference>
<dbReference type="OrthoDB" id="277011at2759"/>
<dbReference type="STRING" id="418985.A0A1V9XFJ2"/>
<dbReference type="NCBIfam" id="TIGR02251">
    <property type="entry name" value="HIF-SF_euk"/>
    <property type="match status" value="1"/>
</dbReference>
<dbReference type="AlphaFoldDB" id="A0A1V9XFJ2"/>
<dbReference type="CDD" id="cd07521">
    <property type="entry name" value="HAD_FCP1-like"/>
    <property type="match status" value="1"/>
</dbReference>
<keyword evidence="3" id="KW-1185">Reference proteome</keyword>
<proteinExistence type="predicted"/>
<evidence type="ECO:0000259" key="1">
    <source>
        <dbReference type="PROSITE" id="PS50969"/>
    </source>
</evidence>
<name>A0A1V9XFJ2_9ACAR</name>
<dbReference type="SUPFAM" id="SSF56784">
    <property type="entry name" value="HAD-like"/>
    <property type="match status" value="1"/>
</dbReference>
<dbReference type="InterPro" id="IPR036412">
    <property type="entry name" value="HAD-like_sf"/>
</dbReference>
<dbReference type="Gene3D" id="3.40.50.1000">
    <property type="entry name" value="HAD superfamily/HAD-like"/>
    <property type="match status" value="1"/>
</dbReference>
<reference evidence="2 3" key="1">
    <citation type="journal article" date="2017" name="Gigascience">
        <title>Draft genome of the honey bee ectoparasitic mite, Tropilaelaps mercedesae, is shaped by the parasitic life history.</title>
        <authorList>
            <person name="Dong X."/>
            <person name="Armstrong S.D."/>
            <person name="Xia D."/>
            <person name="Makepeace B.L."/>
            <person name="Darby A.C."/>
            <person name="Kadowaki T."/>
        </authorList>
    </citation>
    <scope>NUCLEOTIDE SEQUENCE [LARGE SCALE GENOMIC DNA]</scope>
    <source>
        <strain evidence="2">Wuxi-XJTLU</strain>
    </source>
</reference>
<dbReference type="EMBL" id="MNPL01012059">
    <property type="protein sequence ID" value="OQR72304.1"/>
    <property type="molecule type" value="Genomic_DNA"/>
</dbReference>
<sequence>MFSTKVDENHLSHRFVLTASEKKEYRGKNPIGKKSLLPPPVDSSKNLLVLDLDETLIHGTYAVPPMYDFSFKLQLPVSKKTADVYVQIRPYLDEFLKLTSQWFELAVYTASLPMYADKILDRIDPKDLIRHRLYRQHCAIFKDFYVKDLEFLGRPLNRILIVDNHPASYMAQRDNGVPIYSYFGQPDDTGLKHLLTFLETVRNEENVIPKARKYAARWRERLQDFLETTRDVEETTRIIL</sequence>
<dbReference type="FunFam" id="3.40.50.1000:FF:000093">
    <property type="entry name" value="NLI interacting factor-like phosphatase family protein"/>
    <property type="match status" value="1"/>
</dbReference>
<accession>A0A1V9XFJ2</accession>